<reference evidence="1" key="1">
    <citation type="submission" date="2019-08" db="EMBL/GenBank/DDBJ databases">
        <title>The improved chromosome-level genome for the pearl oyster Pinctada fucata martensii using PacBio sequencing and Hi-C.</title>
        <authorList>
            <person name="Zheng Z."/>
        </authorList>
    </citation>
    <scope>NUCLEOTIDE SEQUENCE</scope>
    <source>
        <strain evidence="1">ZZ-2019</strain>
        <tissue evidence="1">Adductor muscle</tissue>
    </source>
</reference>
<dbReference type="SUPFAM" id="SSF88723">
    <property type="entry name" value="PIN domain-like"/>
    <property type="match status" value="1"/>
</dbReference>
<dbReference type="EMBL" id="VSWD01000007">
    <property type="protein sequence ID" value="KAK3098071.1"/>
    <property type="molecule type" value="Genomic_DNA"/>
</dbReference>
<gene>
    <name evidence="1" type="ORF">FSP39_015885</name>
</gene>
<proteinExistence type="predicted"/>
<keyword evidence="2" id="KW-1185">Reference proteome</keyword>
<name>A0AA89C3P4_PINIB</name>
<dbReference type="PANTHER" id="PTHR46704">
    <property type="entry name" value="CXC DOMAIN-CONTAINING PROTEIN-RELATED"/>
    <property type="match status" value="1"/>
</dbReference>
<organism evidence="1 2">
    <name type="scientific">Pinctada imbricata</name>
    <name type="common">Atlantic pearl-oyster</name>
    <name type="synonym">Pinctada martensii</name>
    <dbReference type="NCBI Taxonomy" id="66713"/>
    <lineage>
        <taxon>Eukaryota</taxon>
        <taxon>Metazoa</taxon>
        <taxon>Spiralia</taxon>
        <taxon>Lophotrochozoa</taxon>
        <taxon>Mollusca</taxon>
        <taxon>Bivalvia</taxon>
        <taxon>Autobranchia</taxon>
        <taxon>Pteriomorphia</taxon>
        <taxon>Pterioida</taxon>
        <taxon>Pterioidea</taxon>
        <taxon>Pteriidae</taxon>
        <taxon>Pinctada</taxon>
    </lineage>
</organism>
<comment type="caution">
    <text evidence="1">The sequence shown here is derived from an EMBL/GenBank/DDBJ whole genome shotgun (WGS) entry which is preliminary data.</text>
</comment>
<evidence type="ECO:0008006" key="3">
    <source>
        <dbReference type="Google" id="ProtNLM"/>
    </source>
</evidence>
<dbReference type="PANTHER" id="PTHR46704:SF1">
    <property type="entry name" value="TELOMERE LENGTH REGULATION PROTEIN TEL2 HOMOLOG"/>
    <property type="match status" value="1"/>
</dbReference>
<dbReference type="InterPro" id="IPR029060">
    <property type="entry name" value="PIN-like_dom_sf"/>
</dbReference>
<dbReference type="Proteomes" id="UP001186944">
    <property type="component" value="Unassembled WGS sequence"/>
</dbReference>
<evidence type="ECO:0000313" key="1">
    <source>
        <dbReference type="EMBL" id="KAK3098071.1"/>
    </source>
</evidence>
<dbReference type="AlphaFoldDB" id="A0AA89C3P4"/>
<evidence type="ECO:0000313" key="2">
    <source>
        <dbReference type="Proteomes" id="UP001186944"/>
    </source>
</evidence>
<sequence length="510" mass="56953">MDSSKKQVKGTKTNPVIDLETIFLRLLLIGQQRQLELAPLFSYELCAVPPALIDEYSCLRKGNKSGLVKRLGVLEITPDNPDMVIVDVSQLFYRIVWPFGGKPSDLVDSIKERLNHYPNESKKVIVFDKYENVSAKDHERKRRANEVVTNYELSISSKLPKRDAIMKNKINKRQLGSVLCTFDFGDGVTTDSSDDYVFGHDEADITMVSYVLDAANKGHKVVRVLSNDTDVFVLLVYWVHLSQLTCKVQMERWDGTIFDIGATCKSLGSKCLQLLGMHALSGCDTTSFPFGKGKITALKTMLNGTFPGLQEVLGETKSTNEGVEAAATTYVLALYGQSRAQSLESARFNLFRLKKRNPKVSALPPTSANLKQHAMRAHLQVMLWKAANRQGPPIEAMDITNFGWTFEDGFPVPVIDQGIPAPPELTEVIRCQCKAQDKKCGKETCSCHKDKLSCTSYCNCAGGGECFNPHTTCQVRIDEENEVQALTTREMNENEEEEEVPDAFNVDEWV</sequence>
<protein>
    <recommendedName>
        <fullName evidence="3">Tesmin/TSO1-like CXC domain-containing protein</fullName>
    </recommendedName>
</protein>
<accession>A0AA89C3P4</accession>